<keyword evidence="3" id="KW-1185">Reference proteome</keyword>
<dbReference type="InterPro" id="IPR029058">
    <property type="entry name" value="AB_hydrolase_fold"/>
</dbReference>
<proteinExistence type="predicted"/>
<accession>A0A395P1E7</accession>
<evidence type="ECO:0000313" key="3">
    <source>
        <dbReference type="Proteomes" id="UP000266272"/>
    </source>
</evidence>
<comment type="caution">
    <text evidence="2">The sequence shown here is derived from an EMBL/GenBank/DDBJ whole genome shotgun (WGS) entry which is preliminary data.</text>
</comment>
<dbReference type="Pfam" id="PF12697">
    <property type="entry name" value="Abhydrolase_6"/>
    <property type="match status" value="1"/>
</dbReference>
<dbReference type="PANTHER" id="PTHR46331">
    <property type="entry name" value="VALACYCLOVIR HYDROLASE"/>
    <property type="match status" value="1"/>
</dbReference>
<dbReference type="PANTHER" id="PTHR46331:SF2">
    <property type="entry name" value="VALACYCLOVIR HYDROLASE"/>
    <property type="match status" value="1"/>
</dbReference>
<dbReference type="STRING" id="490622.A0A395P1E7"/>
<dbReference type="OrthoDB" id="190201at2759"/>
<gene>
    <name evidence="2" type="ORF">TARUN_13</name>
</gene>
<dbReference type="Gene3D" id="3.40.50.1820">
    <property type="entry name" value="alpha/beta hydrolase"/>
    <property type="match status" value="1"/>
</dbReference>
<dbReference type="EMBL" id="PXOA01000004">
    <property type="protein sequence ID" value="RFU82180.1"/>
    <property type="molecule type" value="Genomic_DNA"/>
</dbReference>
<evidence type="ECO:0000259" key="1">
    <source>
        <dbReference type="Pfam" id="PF12697"/>
    </source>
</evidence>
<keyword evidence="2" id="KW-0378">Hydrolase</keyword>
<sequence length="274" mass="30476">MLPPTPDLPHANFSGTKRINNIDLWYALFGPPLDCGTIPVVFLHGGKINSNWWGLQIKHFANIGYPVIALDTRAHGRSTDDPEVPLSYDLFASDTVALLEHLMVPRASVVGWSDGANTALSLAMNYGNIVDRAFVFGANYQPDQFNLTGLLGLPFLEDLKSRMKSEYEALSRSPDEFDNFMAKMVAMQGALPAWNAESFSRIKTPSRDTNQVPIMWIADGDSEELVPRRVAGEIRDMIQGSSLVHMPGIGHFGPLQDPDTFNAILEQWLTYVRR</sequence>
<dbReference type="SUPFAM" id="SSF53474">
    <property type="entry name" value="alpha/beta-Hydrolases"/>
    <property type="match status" value="1"/>
</dbReference>
<dbReference type="InterPro" id="IPR000073">
    <property type="entry name" value="AB_hydrolase_1"/>
</dbReference>
<reference evidence="2 3" key="1">
    <citation type="journal article" date="2018" name="PLoS Pathog.">
        <title>Evolution of structural diversity of trichothecenes, a family of toxins produced by plant pathogenic and entomopathogenic fungi.</title>
        <authorList>
            <person name="Proctor R.H."/>
            <person name="McCormick S.P."/>
            <person name="Kim H.S."/>
            <person name="Cardoza R.E."/>
            <person name="Stanley A.M."/>
            <person name="Lindo L."/>
            <person name="Kelly A."/>
            <person name="Brown D.W."/>
            <person name="Lee T."/>
            <person name="Vaughan M.M."/>
            <person name="Alexander N.J."/>
            <person name="Busman M."/>
            <person name="Gutierrez S."/>
        </authorList>
    </citation>
    <scope>NUCLEOTIDE SEQUENCE [LARGE SCALE GENOMIC DNA]</scope>
    <source>
        <strain evidence="2 3">IBT 40837</strain>
    </source>
</reference>
<name>A0A395P1E7_TRIAR</name>
<feature type="domain" description="AB hydrolase-1" evidence="1">
    <location>
        <begin position="40"/>
        <end position="263"/>
    </location>
</feature>
<organism evidence="2 3">
    <name type="scientific">Trichoderma arundinaceum</name>
    <dbReference type="NCBI Taxonomy" id="490622"/>
    <lineage>
        <taxon>Eukaryota</taxon>
        <taxon>Fungi</taxon>
        <taxon>Dikarya</taxon>
        <taxon>Ascomycota</taxon>
        <taxon>Pezizomycotina</taxon>
        <taxon>Sordariomycetes</taxon>
        <taxon>Hypocreomycetidae</taxon>
        <taxon>Hypocreales</taxon>
        <taxon>Hypocreaceae</taxon>
        <taxon>Trichoderma</taxon>
    </lineage>
</organism>
<dbReference type="Proteomes" id="UP000266272">
    <property type="component" value="Unassembled WGS sequence"/>
</dbReference>
<dbReference type="AlphaFoldDB" id="A0A395P1E7"/>
<dbReference type="GO" id="GO:0017171">
    <property type="term" value="F:serine hydrolase activity"/>
    <property type="evidence" value="ECO:0007669"/>
    <property type="project" value="TreeGrafter"/>
</dbReference>
<evidence type="ECO:0000313" key="2">
    <source>
        <dbReference type="EMBL" id="RFU82180.1"/>
    </source>
</evidence>
<protein>
    <submittedName>
        <fullName evidence="2">Alpha/beta-hydrolase</fullName>
    </submittedName>
</protein>